<dbReference type="Pfam" id="PF15599">
    <property type="entry name" value="Imm63"/>
    <property type="match status" value="1"/>
</dbReference>
<evidence type="ECO:0000259" key="1">
    <source>
        <dbReference type="Pfam" id="PF15599"/>
    </source>
</evidence>
<evidence type="ECO:0000313" key="2">
    <source>
        <dbReference type="EMBL" id="TYC49667.1"/>
    </source>
</evidence>
<reference evidence="2 3" key="1">
    <citation type="submission" date="2019-01" db="EMBL/GenBank/DDBJ databases">
        <title>Weissella sp. nov., a novel lactic acid bacterium isolated from animal feces.</title>
        <authorList>
            <person name="Wang L.-T."/>
        </authorList>
    </citation>
    <scope>NUCLEOTIDE SEQUENCE [LARGE SCALE GENOMIC DNA]</scope>
    <source>
        <strain evidence="2 3">8H-2</strain>
    </source>
</reference>
<comment type="caution">
    <text evidence="2">The sequence shown here is derived from an EMBL/GenBank/DDBJ whole genome shotgun (WGS) entry which is preliminary data.</text>
</comment>
<dbReference type="Proteomes" id="UP000371977">
    <property type="component" value="Unassembled WGS sequence"/>
</dbReference>
<name>A0A6C2C769_9LACO</name>
<dbReference type="InterPro" id="IPR028952">
    <property type="entry name" value="Imm63"/>
</dbReference>
<feature type="domain" description="Immunity protein 63" evidence="1">
    <location>
        <begin position="50"/>
        <end position="126"/>
    </location>
</feature>
<dbReference type="RefSeq" id="WP_148622659.1">
    <property type="nucleotide sequence ID" value="NZ_SDGZ01000014.1"/>
</dbReference>
<protein>
    <recommendedName>
        <fullName evidence="1">Immunity protein 63 domain-containing protein</fullName>
    </recommendedName>
</protein>
<accession>A0A6C2C769</accession>
<evidence type="ECO:0000313" key="3">
    <source>
        <dbReference type="Proteomes" id="UP000371977"/>
    </source>
</evidence>
<organism evidence="2 3">
    <name type="scientific">Weissella muntiaci</name>
    <dbReference type="NCBI Taxonomy" id="2508881"/>
    <lineage>
        <taxon>Bacteria</taxon>
        <taxon>Bacillati</taxon>
        <taxon>Bacillota</taxon>
        <taxon>Bacilli</taxon>
        <taxon>Lactobacillales</taxon>
        <taxon>Lactobacillaceae</taxon>
        <taxon>Weissella</taxon>
    </lineage>
</organism>
<sequence length="137" mass="16140">MMIEELKGKLFVYGRKINLNDGNALYPHISLDGNILPERNNVVFENGVLKYIFSERGIITLMFESDNLDDFLFQIFKDITFEMALTFEVSNRVENQDFRRVLFSKQLEILNIIDETYKERAAQEIKDILKVSPFNDY</sequence>
<dbReference type="OrthoDB" id="3035888at2"/>
<proteinExistence type="predicted"/>
<keyword evidence="3" id="KW-1185">Reference proteome</keyword>
<dbReference type="EMBL" id="SDGZ01000014">
    <property type="protein sequence ID" value="TYC49667.1"/>
    <property type="molecule type" value="Genomic_DNA"/>
</dbReference>
<dbReference type="AlphaFoldDB" id="A0A6C2C769"/>
<gene>
    <name evidence="2" type="ORF">ESZ50_05870</name>
</gene>